<feature type="transmembrane region" description="Helical" evidence="7">
    <location>
        <begin position="197"/>
        <end position="218"/>
    </location>
</feature>
<keyword evidence="2 7" id="KW-0812">Transmembrane</keyword>
<feature type="compositionally biased region" description="Basic and acidic residues" evidence="6">
    <location>
        <begin position="271"/>
        <end position="280"/>
    </location>
</feature>
<evidence type="ECO:0000313" key="10">
    <source>
        <dbReference type="Proteomes" id="UP000045706"/>
    </source>
</evidence>
<dbReference type="PANTHER" id="PTHR33048">
    <property type="entry name" value="PTH11-LIKE INTEGRAL MEMBRANE PROTEIN (AFU_ORTHOLOGUE AFUA_5G11245)"/>
    <property type="match status" value="1"/>
</dbReference>
<proteinExistence type="inferred from homology"/>
<feature type="compositionally biased region" description="Basic and acidic residues" evidence="6">
    <location>
        <begin position="426"/>
        <end position="435"/>
    </location>
</feature>
<organism evidence="9 10">
    <name type="scientific">Verticillium longisporum</name>
    <name type="common">Verticillium dahliae var. longisporum</name>
    <dbReference type="NCBI Taxonomy" id="100787"/>
    <lineage>
        <taxon>Eukaryota</taxon>
        <taxon>Fungi</taxon>
        <taxon>Dikarya</taxon>
        <taxon>Ascomycota</taxon>
        <taxon>Pezizomycotina</taxon>
        <taxon>Sordariomycetes</taxon>
        <taxon>Hypocreomycetidae</taxon>
        <taxon>Glomerellales</taxon>
        <taxon>Plectosphaerellaceae</taxon>
        <taxon>Verticillium</taxon>
    </lineage>
</organism>
<dbReference type="PANTHER" id="PTHR33048:SF93">
    <property type="entry name" value="INTEGRAL MEMBRANE PROTEIN"/>
    <property type="match status" value="1"/>
</dbReference>
<feature type="transmembrane region" description="Helical" evidence="7">
    <location>
        <begin position="12"/>
        <end position="31"/>
    </location>
</feature>
<sequence>MQIGGDGPLCIAVLWSMTFVVTLFLFLRLYTRIVCVAAYGTDHHFYAISWVLTLGYSIMGTVAAIHGYGRDDLTAPEDVEATYYRMIAQSFSLLATGTSKASVGFFLLRLVVVRWQIISIWAIMSVMGILSILNTFLTWLACRPMPYAYDESLNGTCFNTVPPAVMLAMGTIAVDIYFAVLPWIFIFKLNLSRREKLTIAGSLSLGILAAAAGGIRVVNVKGVRDVPVAVIVWSQVETSLTLICVGIPVCRPLWSRVIGKWWQSRHGESYERHNDARDPPSDPIGLHTIGGGTMPGAPSKSQESKKKRWNPLTGSGSRGDDGDSDEVDLTANVAPRGRGGRDTDSQGESQSGHEVKEAWVRGDAMTRSTVEGRSPSPGVALEDAKSGIMMCKTGDDGDSDEVDLTANVAPRGRSGRDTDSQGESQSGHEVKEAWVRGDAMTRSTVEGRSPSPGVALEDAKSGIMMCKTYDVTR</sequence>
<evidence type="ECO:0000256" key="5">
    <source>
        <dbReference type="ARBA" id="ARBA00038359"/>
    </source>
</evidence>
<dbReference type="AlphaFoldDB" id="A0A0G4MD45"/>
<evidence type="ECO:0000256" key="6">
    <source>
        <dbReference type="SAM" id="MobiDB-lite"/>
    </source>
</evidence>
<evidence type="ECO:0000313" key="9">
    <source>
        <dbReference type="EMBL" id="CRK31835.1"/>
    </source>
</evidence>
<comment type="similarity">
    <text evidence="5">Belongs to the SAT4 family.</text>
</comment>
<dbReference type="Proteomes" id="UP000045706">
    <property type="component" value="Unassembled WGS sequence"/>
</dbReference>
<feature type="compositionally biased region" description="Basic and acidic residues" evidence="6">
    <location>
        <begin position="351"/>
        <end position="360"/>
    </location>
</feature>
<feature type="transmembrane region" description="Helical" evidence="7">
    <location>
        <begin position="120"/>
        <end position="141"/>
    </location>
</feature>
<feature type="transmembrane region" description="Helical" evidence="7">
    <location>
        <begin position="86"/>
        <end position="108"/>
    </location>
</feature>
<comment type="subcellular location">
    <subcellularLocation>
        <location evidence="1">Membrane</location>
        <topology evidence="1">Multi-pass membrane protein</topology>
    </subcellularLocation>
</comment>
<gene>
    <name evidence="9" type="ORF">BN1723_014566</name>
</gene>
<protein>
    <recommendedName>
        <fullName evidence="8">Rhodopsin domain-containing protein</fullName>
    </recommendedName>
</protein>
<dbReference type="InterPro" id="IPR049326">
    <property type="entry name" value="Rhodopsin_dom_fungi"/>
</dbReference>
<feature type="region of interest" description="Disordered" evidence="6">
    <location>
        <begin position="271"/>
        <end position="381"/>
    </location>
</feature>
<evidence type="ECO:0000256" key="1">
    <source>
        <dbReference type="ARBA" id="ARBA00004141"/>
    </source>
</evidence>
<dbReference type="Pfam" id="PF20684">
    <property type="entry name" value="Fung_rhodopsin"/>
    <property type="match status" value="1"/>
</dbReference>
<name>A0A0G4MD45_VERLO</name>
<dbReference type="InterPro" id="IPR052337">
    <property type="entry name" value="SAT4-like"/>
</dbReference>
<dbReference type="GO" id="GO:0016020">
    <property type="term" value="C:membrane"/>
    <property type="evidence" value="ECO:0007669"/>
    <property type="project" value="UniProtKB-SubCell"/>
</dbReference>
<feature type="region of interest" description="Disordered" evidence="6">
    <location>
        <begin position="393"/>
        <end position="456"/>
    </location>
</feature>
<evidence type="ECO:0000256" key="7">
    <source>
        <dbReference type="SAM" id="Phobius"/>
    </source>
</evidence>
<keyword evidence="3 7" id="KW-1133">Transmembrane helix</keyword>
<feature type="transmembrane region" description="Helical" evidence="7">
    <location>
        <begin position="43"/>
        <end position="66"/>
    </location>
</feature>
<evidence type="ECO:0000259" key="8">
    <source>
        <dbReference type="Pfam" id="PF20684"/>
    </source>
</evidence>
<feature type="transmembrane region" description="Helical" evidence="7">
    <location>
        <begin position="161"/>
        <end position="185"/>
    </location>
</feature>
<evidence type="ECO:0000256" key="2">
    <source>
        <dbReference type="ARBA" id="ARBA00022692"/>
    </source>
</evidence>
<feature type="transmembrane region" description="Helical" evidence="7">
    <location>
        <begin position="230"/>
        <end position="250"/>
    </location>
</feature>
<reference evidence="10" key="1">
    <citation type="submission" date="2015-05" db="EMBL/GenBank/DDBJ databases">
        <authorList>
            <person name="Fogelqvist Johan"/>
        </authorList>
    </citation>
    <scope>NUCLEOTIDE SEQUENCE [LARGE SCALE GENOMIC DNA]</scope>
</reference>
<evidence type="ECO:0000256" key="4">
    <source>
        <dbReference type="ARBA" id="ARBA00023136"/>
    </source>
</evidence>
<evidence type="ECO:0000256" key="3">
    <source>
        <dbReference type="ARBA" id="ARBA00022989"/>
    </source>
</evidence>
<feature type="domain" description="Rhodopsin" evidence="8">
    <location>
        <begin position="27"/>
        <end position="256"/>
    </location>
</feature>
<keyword evidence="4 7" id="KW-0472">Membrane</keyword>
<dbReference type="EMBL" id="CVQI01024113">
    <property type="protein sequence ID" value="CRK31835.1"/>
    <property type="molecule type" value="Genomic_DNA"/>
</dbReference>
<accession>A0A0G4MD45</accession>